<accession>A0A915EKL6</accession>
<evidence type="ECO:0000313" key="3">
    <source>
        <dbReference type="WBParaSite" id="jg6891"/>
    </source>
</evidence>
<feature type="transmembrane region" description="Helical" evidence="1">
    <location>
        <begin position="93"/>
        <end position="115"/>
    </location>
</feature>
<keyword evidence="1" id="KW-0472">Membrane</keyword>
<dbReference type="AlphaFoldDB" id="A0A915EKL6"/>
<dbReference type="WBParaSite" id="jg6891">
    <property type="protein sequence ID" value="jg6891"/>
    <property type="gene ID" value="jg6891"/>
</dbReference>
<feature type="transmembrane region" description="Helical" evidence="1">
    <location>
        <begin position="197"/>
        <end position="215"/>
    </location>
</feature>
<protein>
    <submittedName>
        <fullName evidence="3">Uncharacterized protein</fullName>
    </submittedName>
</protein>
<evidence type="ECO:0000313" key="2">
    <source>
        <dbReference type="Proteomes" id="UP000887574"/>
    </source>
</evidence>
<keyword evidence="2" id="KW-1185">Reference proteome</keyword>
<keyword evidence="1" id="KW-1133">Transmembrane helix</keyword>
<name>A0A915EKL6_9BILA</name>
<organism evidence="2 3">
    <name type="scientific">Ditylenchus dipsaci</name>
    <dbReference type="NCBI Taxonomy" id="166011"/>
    <lineage>
        <taxon>Eukaryota</taxon>
        <taxon>Metazoa</taxon>
        <taxon>Ecdysozoa</taxon>
        <taxon>Nematoda</taxon>
        <taxon>Chromadorea</taxon>
        <taxon>Rhabditida</taxon>
        <taxon>Tylenchina</taxon>
        <taxon>Tylenchomorpha</taxon>
        <taxon>Sphaerularioidea</taxon>
        <taxon>Anguinidae</taxon>
        <taxon>Anguininae</taxon>
        <taxon>Ditylenchus</taxon>
    </lineage>
</organism>
<evidence type="ECO:0000256" key="1">
    <source>
        <dbReference type="SAM" id="Phobius"/>
    </source>
</evidence>
<sequence length="340" mass="38079">MYSYTSDLTFVRRSSSEIIMEPVKMKILEGYDQMFELVKDPKAYGGGEALKVIPKKLFKDARLIGNPSRFQWNIGNEAASSLLNEGSNLDFTYLYGLLLLIIALVVVLLLLFYWVHKKRQQYKLQNAGPLLLNSPNSSISSVEKGVLQGQPDRATALSNLSWKLPHKKKQAVVKGPTLDLIYLEKRDSISHGAERKIFLVVGVLSSIKILIMVWLDGNNPRAPAVDVYLQWIYEGWQSLTKEAIASSFKTCGITNAADGSEDDEIHCFKQHGPASGGRLLLKQARENTEIDALIPEEIDIEEDAGTVMKATSRWSGMLCNCLIFMFVRGIKFDSRVSVFL</sequence>
<reference evidence="3" key="1">
    <citation type="submission" date="2022-11" db="UniProtKB">
        <authorList>
            <consortium name="WormBaseParasite"/>
        </authorList>
    </citation>
    <scope>IDENTIFICATION</scope>
</reference>
<dbReference type="Proteomes" id="UP000887574">
    <property type="component" value="Unplaced"/>
</dbReference>
<proteinExistence type="predicted"/>
<keyword evidence="1" id="KW-0812">Transmembrane</keyword>